<reference evidence="2" key="1">
    <citation type="submission" date="2013-11" db="EMBL/GenBank/DDBJ databases">
        <title>Discovery of phiAGATE novel phage infecting Bacillus pumilus leads to new insights in phylogeny of subfamily Spounavirinae.</title>
        <authorList>
            <person name="Barylski J."/>
            <person name="Nowicki G."/>
            <person name="Gozdzicka-Jozefiak A."/>
        </authorList>
    </citation>
    <scope>NUCLEOTIDE SEQUENCE [LARGE SCALE GENOMIC DNA]</scope>
</reference>
<dbReference type="EMBL" id="JX238501">
    <property type="protein sequence ID" value="AGB62703.1"/>
    <property type="molecule type" value="Genomic_DNA"/>
</dbReference>
<proteinExistence type="predicted"/>
<feature type="compositionally biased region" description="Polar residues" evidence="1">
    <location>
        <begin position="48"/>
        <end position="69"/>
    </location>
</feature>
<evidence type="ECO:0000313" key="2">
    <source>
        <dbReference type="EMBL" id="AGB62703.1"/>
    </source>
</evidence>
<sequence>MSKKIKPFPPMYEWSDEALKQLGWSLSEDAKQSEEIMRVRELVKNHKGSSSRLYSAGTQTSRLSSSEPNTSREPKKREAEVELTARYNNSTLKITSGSIYYGFPISSTGLVVIRYNDDLDTVVLPLSDFNEVE</sequence>
<name>L0L981_9CAUD</name>
<organism evidence="2 3">
    <name type="scientific">Bacillus phage phiAGATE</name>
    <dbReference type="NCBI Taxonomy" id="1204533"/>
    <lineage>
        <taxon>Viruses</taxon>
        <taxon>Duplodnaviria</taxon>
        <taxon>Heunggongvirae</taxon>
        <taxon>Uroviricota</taxon>
        <taxon>Caudoviricetes</taxon>
        <taxon>Herelleviridae</taxon>
        <taxon>Bastillevirinae</taxon>
        <taxon>Agatevirus</taxon>
        <taxon>Agatevirus agate</taxon>
    </lineage>
</organism>
<dbReference type="OrthoDB" id="25776at10239"/>
<evidence type="ECO:0000313" key="3">
    <source>
        <dbReference type="Proteomes" id="UP000010364"/>
    </source>
</evidence>
<accession>L0L981</accession>
<feature type="region of interest" description="Disordered" evidence="1">
    <location>
        <begin position="44"/>
        <end position="80"/>
    </location>
</feature>
<feature type="compositionally biased region" description="Basic and acidic residues" evidence="1">
    <location>
        <begin position="70"/>
        <end position="80"/>
    </location>
</feature>
<dbReference type="Proteomes" id="UP000010364">
    <property type="component" value="Segment"/>
</dbReference>
<dbReference type="RefSeq" id="YP_007349296.1">
    <property type="nucleotide sequence ID" value="NC_020081.2"/>
</dbReference>
<protein>
    <submittedName>
        <fullName evidence="2">Uncharacterized protein</fullName>
    </submittedName>
</protein>
<dbReference type="GeneID" id="14516154"/>
<keyword evidence="3" id="KW-1185">Reference proteome</keyword>
<evidence type="ECO:0000256" key="1">
    <source>
        <dbReference type="SAM" id="MobiDB-lite"/>
    </source>
</evidence>
<dbReference type="KEGG" id="vg:14516154"/>